<name>A0ABU8KAQ4_9HYPH</name>
<dbReference type="Pfam" id="PF00392">
    <property type="entry name" value="GntR"/>
    <property type="match status" value="1"/>
</dbReference>
<dbReference type="InterPro" id="IPR036390">
    <property type="entry name" value="WH_DNA-bd_sf"/>
</dbReference>
<dbReference type="SUPFAM" id="SSF46785">
    <property type="entry name" value="Winged helix' DNA-binding domain"/>
    <property type="match status" value="1"/>
</dbReference>
<protein>
    <submittedName>
        <fullName evidence="5">GntR family transcriptional regulator</fullName>
    </submittedName>
</protein>
<keyword evidence="6" id="KW-1185">Reference proteome</keyword>
<dbReference type="Gene3D" id="1.10.10.10">
    <property type="entry name" value="Winged helix-like DNA-binding domain superfamily/Winged helix DNA-binding domain"/>
    <property type="match status" value="1"/>
</dbReference>
<evidence type="ECO:0000256" key="3">
    <source>
        <dbReference type="ARBA" id="ARBA00023163"/>
    </source>
</evidence>
<dbReference type="SMART" id="SM00345">
    <property type="entry name" value="HTH_GNTR"/>
    <property type="match status" value="1"/>
</dbReference>
<keyword evidence="2" id="KW-0238">DNA-binding</keyword>
<organism evidence="5 6">
    <name type="scientific">Mesorhizobium argentiipisi</name>
    <dbReference type="NCBI Taxonomy" id="3015175"/>
    <lineage>
        <taxon>Bacteria</taxon>
        <taxon>Pseudomonadati</taxon>
        <taxon>Pseudomonadota</taxon>
        <taxon>Alphaproteobacteria</taxon>
        <taxon>Hyphomicrobiales</taxon>
        <taxon>Phyllobacteriaceae</taxon>
        <taxon>Mesorhizobium</taxon>
    </lineage>
</organism>
<dbReference type="PRINTS" id="PR00035">
    <property type="entry name" value="HTHGNTR"/>
</dbReference>
<reference evidence="5 6" key="1">
    <citation type="submission" date="2022-12" db="EMBL/GenBank/DDBJ databases">
        <authorList>
            <person name="Muema E."/>
        </authorList>
    </citation>
    <scope>NUCLEOTIDE SEQUENCE [LARGE SCALE GENOMIC DNA]</scope>
    <source>
        <strain evidence="6">1330</strain>
    </source>
</reference>
<evidence type="ECO:0000313" key="6">
    <source>
        <dbReference type="Proteomes" id="UP001366503"/>
    </source>
</evidence>
<gene>
    <name evidence="5" type="ORF">O7A05_10185</name>
</gene>
<dbReference type="SUPFAM" id="SSF48008">
    <property type="entry name" value="GntR ligand-binding domain-like"/>
    <property type="match status" value="1"/>
</dbReference>
<proteinExistence type="predicted"/>
<dbReference type="SMART" id="SM00895">
    <property type="entry name" value="FCD"/>
    <property type="match status" value="1"/>
</dbReference>
<keyword evidence="3" id="KW-0804">Transcription</keyword>
<dbReference type="Gene3D" id="1.20.120.530">
    <property type="entry name" value="GntR ligand-binding domain-like"/>
    <property type="match status" value="1"/>
</dbReference>
<dbReference type="InterPro" id="IPR011711">
    <property type="entry name" value="GntR_C"/>
</dbReference>
<dbReference type="InterPro" id="IPR008920">
    <property type="entry name" value="TF_FadR/GntR_C"/>
</dbReference>
<comment type="caution">
    <text evidence="5">The sequence shown here is derived from an EMBL/GenBank/DDBJ whole genome shotgun (WGS) entry which is preliminary data.</text>
</comment>
<dbReference type="Pfam" id="PF07729">
    <property type="entry name" value="FCD"/>
    <property type="match status" value="1"/>
</dbReference>
<sequence length="244" mass="26988">MPEKMLLLYSICNRKSGHPMKSPTAIKRQTVTSSVLDLLRDRIISGIYPGGYQIRQEALADEFSVSRIPIREALLQLEADGLVVIHTHKGAVVASLTPEDAIDIFDARLTLEPFVLGKAIENADDADTDRVRAALQNYEVALNTGAPPERLSQLNWAFHNALSAPADRPRTFAVLATLHNSADRYLRLQIDTEAAQAKALEDHRLLAEAFANRSIALAQKLLRKHISDARDDVIKNLKGRAVAR</sequence>
<evidence type="ECO:0000256" key="2">
    <source>
        <dbReference type="ARBA" id="ARBA00023125"/>
    </source>
</evidence>
<evidence type="ECO:0000259" key="4">
    <source>
        <dbReference type="PROSITE" id="PS50949"/>
    </source>
</evidence>
<dbReference type="PANTHER" id="PTHR43537:SF41">
    <property type="entry name" value="TRANSCRIPTIONAL REGULATORY PROTEIN"/>
    <property type="match status" value="1"/>
</dbReference>
<dbReference type="RefSeq" id="WP_337092891.1">
    <property type="nucleotide sequence ID" value="NZ_JAPYKO010000005.1"/>
</dbReference>
<evidence type="ECO:0000313" key="5">
    <source>
        <dbReference type="EMBL" id="MEI9402525.1"/>
    </source>
</evidence>
<feature type="domain" description="HTH gntR-type" evidence="4">
    <location>
        <begin position="29"/>
        <end position="96"/>
    </location>
</feature>
<dbReference type="EMBL" id="JAPYKO010000005">
    <property type="protein sequence ID" value="MEI9402525.1"/>
    <property type="molecule type" value="Genomic_DNA"/>
</dbReference>
<dbReference type="Proteomes" id="UP001366503">
    <property type="component" value="Unassembled WGS sequence"/>
</dbReference>
<dbReference type="PROSITE" id="PS50949">
    <property type="entry name" value="HTH_GNTR"/>
    <property type="match status" value="1"/>
</dbReference>
<dbReference type="PANTHER" id="PTHR43537">
    <property type="entry name" value="TRANSCRIPTIONAL REGULATOR, GNTR FAMILY"/>
    <property type="match status" value="1"/>
</dbReference>
<dbReference type="InterPro" id="IPR000524">
    <property type="entry name" value="Tscrpt_reg_HTH_GntR"/>
</dbReference>
<keyword evidence="1" id="KW-0805">Transcription regulation</keyword>
<dbReference type="CDD" id="cd07377">
    <property type="entry name" value="WHTH_GntR"/>
    <property type="match status" value="1"/>
</dbReference>
<accession>A0ABU8KAQ4</accession>
<dbReference type="InterPro" id="IPR036388">
    <property type="entry name" value="WH-like_DNA-bd_sf"/>
</dbReference>
<evidence type="ECO:0000256" key="1">
    <source>
        <dbReference type="ARBA" id="ARBA00023015"/>
    </source>
</evidence>